<evidence type="ECO:0000313" key="9">
    <source>
        <dbReference type="EMBL" id="OZU88702.1"/>
    </source>
</evidence>
<sequence length="104" mass="11157">MDWIFLIFAGAGEVVGVMGINKVNKKLNLSSLGLLFGGFILSFIFLSIAMKTIPMSTAYAVWTGMGTVGSALAGMIFFNESKDWKRLLFIGMVLSAAVGLKLIS</sequence>
<reference evidence="9 10" key="1">
    <citation type="submission" date="2017-08" db="EMBL/GenBank/DDBJ databases">
        <title>Virgibacillus indicus sp. nov. and Virgibacillus profoundi sp. nov, two moderately halophilic bacteria isolated from marine sediment by using the Microfluidic Streak Plate.</title>
        <authorList>
            <person name="Xu B."/>
            <person name="Hu B."/>
            <person name="Wang J."/>
            <person name="Zhu Y."/>
            <person name="Huang L."/>
            <person name="Du W."/>
            <person name="Huang Y."/>
        </authorList>
    </citation>
    <scope>NUCLEOTIDE SEQUENCE [LARGE SCALE GENOMIC DNA]</scope>
    <source>
        <strain evidence="9 10">IO3-P2-C2</strain>
    </source>
</reference>
<dbReference type="EMBL" id="NPMS01000004">
    <property type="protein sequence ID" value="OZU88702.1"/>
    <property type="molecule type" value="Genomic_DNA"/>
</dbReference>
<evidence type="ECO:0000256" key="1">
    <source>
        <dbReference type="ARBA" id="ARBA00004651"/>
    </source>
</evidence>
<evidence type="ECO:0000313" key="10">
    <source>
        <dbReference type="Proteomes" id="UP000216498"/>
    </source>
</evidence>
<evidence type="ECO:0000256" key="7">
    <source>
        <dbReference type="RuleBase" id="RU003942"/>
    </source>
</evidence>
<keyword evidence="4 7" id="KW-0812">Transmembrane</keyword>
<keyword evidence="3" id="KW-1003">Cell membrane</keyword>
<accession>A0A265N9K7</accession>
<name>A0A265N9K7_9BACI</name>
<dbReference type="GO" id="GO:0022857">
    <property type="term" value="F:transmembrane transporter activity"/>
    <property type="evidence" value="ECO:0007669"/>
    <property type="project" value="InterPro"/>
</dbReference>
<dbReference type="InterPro" id="IPR045324">
    <property type="entry name" value="Small_multidrug_res"/>
</dbReference>
<comment type="similarity">
    <text evidence="7">Belongs to the drug/metabolite transporter (DMT) superfamily. Small multidrug resistance (SMR) (TC 2.A.7.1) family.</text>
</comment>
<dbReference type="Proteomes" id="UP000216498">
    <property type="component" value="Unassembled WGS sequence"/>
</dbReference>
<dbReference type="Pfam" id="PF00893">
    <property type="entry name" value="Multi_Drug_Res"/>
    <property type="match status" value="1"/>
</dbReference>
<gene>
    <name evidence="9" type="ORF">CIL03_10460</name>
</gene>
<comment type="caution">
    <text evidence="9">The sequence shown here is derived from an EMBL/GenBank/DDBJ whole genome shotgun (WGS) entry which is preliminary data.</text>
</comment>
<keyword evidence="5 8" id="KW-1133">Transmembrane helix</keyword>
<dbReference type="PANTHER" id="PTHR30561:SF0">
    <property type="entry name" value="GUANIDINIUM EXPORTER"/>
    <property type="match status" value="1"/>
</dbReference>
<dbReference type="RefSeq" id="WP_094885794.1">
    <property type="nucleotide sequence ID" value="NZ_NPMS01000004.1"/>
</dbReference>
<feature type="transmembrane region" description="Helical" evidence="8">
    <location>
        <begin position="32"/>
        <end position="50"/>
    </location>
</feature>
<evidence type="ECO:0000256" key="6">
    <source>
        <dbReference type="ARBA" id="ARBA00023136"/>
    </source>
</evidence>
<dbReference type="InterPro" id="IPR000390">
    <property type="entry name" value="Small_drug/metabolite_transptr"/>
</dbReference>
<keyword evidence="6 8" id="KW-0472">Membrane</keyword>
<organism evidence="9 10">
    <name type="scientific">Virgibacillus indicus</name>
    <dbReference type="NCBI Taxonomy" id="2024554"/>
    <lineage>
        <taxon>Bacteria</taxon>
        <taxon>Bacillati</taxon>
        <taxon>Bacillota</taxon>
        <taxon>Bacilli</taxon>
        <taxon>Bacillales</taxon>
        <taxon>Bacillaceae</taxon>
        <taxon>Virgibacillus</taxon>
    </lineage>
</organism>
<feature type="transmembrane region" description="Helical" evidence="8">
    <location>
        <begin position="57"/>
        <end position="78"/>
    </location>
</feature>
<dbReference type="InterPro" id="IPR037185">
    <property type="entry name" value="EmrE-like"/>
</dbReference>
<evidence type="ECO:0000256" key="5">
    <source>
        <dbReference type="ARBA" id="ARBA00022989"/>
    </source>
</evidence>
<keyword evidence="10" id="KW-1185">Reference proteome</keyword>
<evidence type="ECO:0000256" key="2">
    <source>
        <dbReference type="ARBA" id="ARBA00022448"/>
    </source>
</evidence>
<dbReference type="SUPFAM" id="SSF103481">
    <property type="entry name" value="Multidrug resistance efflux transporter EmrE"/>
    <property type="match status" value="1"/>
</dbReference>
<evidence type="ECO:0000256" key="8">
    <source>
        <dbReference type="SAM" id="Phobius"/>
    </source>
</evidence>
<dbReference type="OrthoDB" id="21828at2"/>
<dbReference type="GO" id="GO:0005886">
    <property type="term" value="C:plasma membrane"/>
    <property type="evidence" value="ECO:0007669"/>
    <property type="project" value="UniProtKB-SubCell"/>
</dbReference>
<comment type="subcellular location">
    <subcellularLocation>
        <location evidence="1 7">Cell membrane</location>
        <topology evidence="1 7">Multi-pass membrane protein</topology>
    </subcellularLocation>
</comment>
<dbReference type="AlphaFoldDB" id="A0A265N9K7"/>
<dbReference type="Gene3D" id="1.10.3730.20">
    <property type="match status" value="1"/>
</dbReference>
<evidence type="ECO:0000256" key="4">
    <source>
        <dbReference type="ARBA" id="ARBA00022692"/>
    </source>
</evidence>
<feature type="transmembrane region" description="Helical" evidence="8">
    <location>
        <begin position="84"/>
        <end position="103"/>
    </location>
</feature>
<protein>
    <submittedName>
        <fullName evidence="9">QacE family quaternary ammonium compound efflux SMR transporter</fullName>
    </submittedName>
</protein>
<dbReference type="PANTHER" id="PTHR30561">
    <property type="entry name" value="SMR FAMILY PROTON-DEPENDENT DRUG EFFLUX TRANSPORTER SUGE"/>
    <property type="match status" value="1"/>
</dbReference>
<evidence type="ECO:0000256" key="3">
    <source>
        <dbReference type="ARBA" id="ARBA00022475"/>
    </source>
</evidence>
<keyword evidence="2" id="KW-0813">Transport</keyword>
<proteinExistence type="inferred from homology"/>
<dbReference type="FunFam" id="1.10.3730.20:FF:000001">
    <property type="entry name" value="Quaternary ammonium compound resistance transporter SugE"/>
    <property type="match status" value="1"/>
</dbReference>